<dbReference type="PANTHER" id="PTHR30055">
    <property type="entry name" value="HTH-TYPE TRANSCRIPTIONAL REGULATOR RUTR"/>
    <property type="match status" value="1"/>
</dbReference>
<protein>
    <submittedName>
        <fullName evidence="6">TetR/AcrR family transcriptional regulator</fullName>
    </submittedName>
</protein>
<keyword evidence="2 4" id="KW-0238">DNA-binding</keyword>
<evidence type="ECO:0000313" key="6">
    <source>
        <dbReference type="EMBL" id="QIQ03764.1"/>
    </source>
</evidence>
<evidence type="ECO:0000256" key="3">
    <source>
        <dbReference type="ARBA" id="ARBA00023163"/>
    </source>
</evidence>
<dbReference type="Gene3D" id="1.10.10.60">
    <property type="entry name" value="Homeodomain-like"/>
    <property type="match status" value="1"/>
</dbReference>
<dbReference type="SUPFAM" id="SSF46689">
    <property type="entry name" value="Homeodomain-like"/>
    <property type="match status" value="1"/>
</dbReference>
<evidence type="ECO:0000256" key="4">
    <source>
        <dbReference type="PROSITE-ProRule" id="PRU00335"/>
    </source>
</evidence>
<organism evidence="6 7">
    <name type="scientific">Streptomyces liangshanensis</name>
    <dbReference type="NCBI Taxonomy" id="2717324"/>
    <lineage>
        <taxon>Bacteria</taxon>
        <taxon>Bacillati</taxon>
        <taxon>Actinomycetota</taxon>
        <taxon>Actinomycetes</taxon>
        <taxon>Kitasatosporales</taxon>
        <taxon>Streptomycetaceae</taxon>
        <taxon>Streptomyces</taxon>
    </lineage>
</organism>
<keyword evidence="7" id="KW-1185">Reference proteome</keyword>
<dbReference type="GO" id="GO:0000976">
    <property type="term" value="F:transcription cis-regulatory region binding"/>
    <property type="evidence" value="ECO:0007669"/>
    <property type="project" value="TreeGrafter"/>
</dbReference>
<dbReference type="PRINTS" id="PR00455">
    <property type="entry name" value="HTHTETR"/>
</dbReference>
<feature type="domain" description="HTH tetR-type" evidence="5">
    <location>
        <begin position="8"/>
        <end position="68"/>
    </location>
</feature>
<dbReference type="InterPro" id="IPR001647">
    <property type="entry name" value="HTH_TetR"/>
</dbReference>
<dbReference type="AlphaFoldDB" id="A0A6G9GZW6"/>
<reference evidence="6 7" key="1">
    <citation type="submission" date="2020-03" db="EMBL/GenBank/DDBJ databases">
        <title>A novel species.</title>
        <authorList>
            <person name="Gao J."/>
        </authorList>
    </citation>
    <scope>NUCLEOTIDE SEQUENCE [LARGE SCALE GENOMIC DNA]</scope>
    <source>
        <strain evidence="6 7">QMT-12</strain>
    </source>
</reference>
<evidence type="ECO:0000313" key="7">
    <source>
        <dbReference type="Proteomes" id="UP000501179"/>
    </source>
</evidence>
<keyword evidence="1" id="KW-0805">Transcription regulation</keyword>
<dbReference type="SUPFAM" id="SSF48498">
    <property type="entry name" value="Tetracyclin repressor-like, C-terminal domain"/>
    <property type="match status" value="1"/>
</dbReference>
<dbReference type="InterPro" id="IPR041490">
    <property type="entry name" value="KstR2_TetR_C"/>
</dbReference>
<proteinExistence type="predicted"/>
<evidence type="ECO:0000256" key="1">
    <source>
        <dbReference type="ARBA" id="ARBA00023015"/>
    </source>
</evidence>
<name>A0A6G9GZW6_9ACTN</name>
<dbReference type="InterPro" id="IPR050109">
    <property type="entry name" value="HTH-type_TetR-like_transc_reg"/>
</dbReference>
<evidence type="ECO:0000259" key="5">
    <source>
        <dbReference type="PROSITE" id="PS50977"/>
    </source>
</evidence>
<dbReference type="InterPro" id="IPR009057">
    <property type="entry name" value="Homeodomain-like_sf"/>
</dbReference>
<dbReference type="RefSeq" id="WP_167030275.1">
    <property type="nucleotide sequence ID" value="NZ_CP050177.1"/>
</dbReference>
<dbReference type="Proteomes" id="UP000501179">
    <property type="component" value="Chromosome"/>
</dbReference>
<gene>
    <name evidence="6" type="ORF">HA039_16805</name>
</gene>
<dbReference type="EMBL" id="CP050177">
    <property type="protein sequence ID" value="QIQ03764.1"/>
    <property type="molecule type" value="Genomic_DNA"/>
</dbReference>
<accession>A0A6G9GZW6</accession>
<dbReference type="PANTHER" id="PTHR30055:SF234">
    <property type="entry name" value="HTH-TYPE TRANSCRIPTIONAL REGULATOR BETI"/>
    <property type="match status" value="1"/>
</dbReference>
<dbReference type="Pfam" id="PF17932">
    <property type="entry name" value="TetR_C_24"/>
    <property type="match status" value="1"/>
</dbReference>
<dbReference type="Gene3D" id="1.10.357.10">
    <property type="entry name" value="Tetracycline Repressor, domain 2"/>
    <property type="match status" value="1"/>
</dbReference>
<dbReference type="PROSITE" id="PS50977">
    <property type="entry name" value="HTH_TETR_2"/>
    <property type="match status" value="1"/>
</dbReference>
<sequence>MTTPKRDTYTPETLLTVAVRVFNERGYDGTSMEHLSKAAGISKSSIYHHVVGKEELLRRAVSRALDGLFGILDEDGASRGRAVQRVEYVVRRTVEVLMAELPYVTLLLRVRGNTQTERWAMERRREFDQRVADLLKDAAADGDLRADMDTRLATRLLFGMINSLVEWYRPQPAGGYDREQVADAVVRLAFDGLRNDRTERSGGASRG</sequence>
<keyword evidence="3" id="KW-0804">Transcription</keyword>
<feature type="DNA-binding region" description="H-T-H motif" evidence="4">
    <location>
        <begin position="31"/>
        <end position="50"/>
    </location>
</feature>
<dbReference type="GO" id="GO:0003700">
    <property type="term" value="F:DNA-binding transcription factor activity"/>
    <property type="evidence" value="ECO:0007669"/>
    <property type="project" value="TreeGrafter"/>
</dbReference>
<dbReference type="InterPro" id="IPR036271">
    <property type="entry name" value="Tet_transcr_reg_TetR-rel_C_sf"/>
</dbReference>
<dbReference type="Pfam" id="PF00440">
    <property type="entry name" value="TetR_N"/>
    <property type="match status" value="1"/>
</dbReference>
<dbReference type="KEGG" id="slia:HA039_16805"/>
<evidence type="ECO:0000256" key="2">
    <source>
        <dbReference type="ARBA" id="ARBA00023125"/>
    </source>
</evidence>